<protein>
    <submittedName>
        <fullName evidence="1">Uncharacterized protein</fullName>
    </submittedName>
</protein>
<dbReference type="Proteomes" id="UP000196573">
    <property type="component" value="Unassembled WGS sequence"/>
</dbReference>
<accession>A0A1X7AJA8</accession>
<keyword evidence="2" id="KW-1185">Reference proteome</keyword>
<evidence type="ECO:0000313" key="1">
    <source>
        <dbReference type="EMBL" id="SMA45563.1"/>
    </source>
</evidence>
<dbReference type="RefSeq" id="WP_087109294.1">
    <property type="nucleotide sequence ID" value="NZ_CBCSCN010000002.1"/>
</dbReference>
<evidence type="ECO:0000313" key="2">
    <source>
        <dbReference type="Proteomes" id="UP000196573"/>
    </source>
</evidence>
<dbReference type="EMBL" id="FWPT01000004">
    <property type="protein sequence ID" value="SMA45563.1"/>
    <property type="molecule type" value="Genomic_DNA"/>
</dbReference>
<dbReference type="OrthoDB" id="7030601at2"/>
<proteinExistence type="predicted"/>
<sequence>MAEQCKCGNEVELGAEIQLHCQKCQQKFEKFDIKKPAKVALITAALAYGGSIFIDYAITDNRYPIKTEYALMKACLDGDVRPVRYTHYSKKNEICACALEDTMNEISYTRSLVDEKGLARAFGKNAKACMN</sequence>
<name>A0A1X7AJA8_9GAMM</name>
<gene>
    <name evidence="1" type="ORF">EHSB41UT_01950</name>
</gene>
<organism evidence="1 2">
    <name type="scientific">Parendozoicomonas haliclonae</name>
    <dbReference type="NCBI Taxonomy" id="1960125"/>
    <lineage>
        <taxon>Bacteria</taxon>
        <taxon>Pseudomonadati</taxon>
        <taxon>Pseudomonadota</taxon>
        <taxon>Gammaproteobacteria</taxon>
        <taxon>Oceanospirillales</taxon>
        <taxon>Endozoicomonadaceae</taxon>
        <taxon>Parendozoicomonas</taxon>
    </lineage>
</organism>
<dbReference type="AlphaFoldDB" id="A0A1X7AJA8"/>
<reference evidence="1 2" key="1">
    <citation type="submission" date="2017-03" db="EMBL/GenBank/DDBJ databases">
        <authorList>
            <person name="Afonso C.L."/>
            <person name="Miller P.J."/>
            <person name="Scott M.A."/>
            <person name="Spackman E."/>
            <person name="Goraichik I."/>
            <person name="Dimitrov K.M."/>
            <person name="Suarez D.L."/>
            <person name="Swayne D.E."/>
        </authorList>
    </citation>
    <scope>NUCLEOTIDE SEQUENCE [LARGE SCALE GENOMIC DNA]</scope>
    <source>
        <strain evidence="1">SB41UT1</strain>
    </source>
</reference>